<name>A9VCD1_MONBE</name>
<dbReference type="EMBL" id="CH991580">
    <property type="protein sequence ID" value="EDQ84838.1"/>
    <property type="molecule type" value="Genomic_DNA"/>
</dbReference>
<feature type="region of interest" description="Disordered" evidence="1">
    <location>
        <begin position="218"/>
        <end position="498"/>
    </location>
</feature>
<proteinExistence type="predicted"/>
<feature type="compositionally biased region" description="Low complexity" evidence="1">
    <location>
        <begin position="359"/>
        <end position="369"/>
    </location>
</feature>
<dbReference type="AlphaFoldDB" id="A9VCD1"/>
<dbReference type="RefSeq" id="XP_001750339.1">
    <property type="nucleotide sequence ID" value="XM_001750287.1"/>
</dbReference>
<reference evidence="2 3" key="1">
    <citation type="journal article" date="2008" name="Nature">
        <title>The genome of the choanoflagellate Monosiga brevicollis and the origin of metazoans.</title>
        <authorList>
            <consortium name="JGI Sequencing"/>
            <person name="King N."/>
            <person name="Westbrook M.J."/>
            <person name="Young S.L."/>
            <person name="Kuo A."/>
            <person name="Abedin M."/>
            <person name="Chapman J."/>
            <person name="Fairclough S."/>
            <person name="Hellsten U."/>
            <person name="Isogai Y."/>
            <person name="Letunic I."/>
            <person name="Marr M."/>
            <person name="Pincus D."/>
            <person name="Putnam N."/>
            <person name="Rokas A."/>
            <person name="Wright K.J."/>
            <person name="Zuzow R."/>
            <person name="Dirks W."/>
            <person name="Good M."/>
            <person name="Goodstein D."/>
            <person name="Lemons D."/>
            <person name="Li W."/>
            <person name="Lyons J.B."/>
            <person name="Morris A."/>
            <person name="Nichols S."/>
            <person name="Richter D.J."/>
            <person name="Salamov A."/>
            <person name="Bork P."/>
            <person name="Lim W.A."/>
            <person name="Manning G."/>
            <person name="Miller W.T."/>
            <person name="McGinnis W."/>
            <person name="Shapiro H."/>
            <person name="Tjian R."/>
            <person name="Grigoriev I.V."/>
            <person name="Rokhsar D."/>
        </authorList>
    </citation>
    <scope>NUCLEOTIDE SEQUENCE [LARGE SCALE GENOMIC DNA]</scope>
    <source>
        <strain evidence="3">MX1 / ATCC 50154</strain>
    </source>
</reference>
<feature type="compositionally biased region" description="Basic and acidic residues" evidence="1">
    <location>
        <begin position="321"/>
        <end position="332"/>
    </location>
</feature>
<feature type="compositionally biased region" description="Basic residues" evidence="1">
    <location>
        <begin position="311"/>
        <end position="320"/>
    </location>
</feature>
<keyword evidence="3" id="KW-1185">Reference proteome</keyword>
<gene>
    <name evidence="2" type="ORF">MONBRDRAFT_29870</name>
</gene>
<accession>A9VCD1</accession>
<evidence type="ECO:0000313" key="2">
    <source>
        <dbReference type="EMBL" id="EDQ84838.1"/>
    </source>
</evidence>
<feature type="compositionally biased region" description="Polar residues" evidence="1">
    <location>
        <begin position="410"/>
        <end position="420"/>
    </location>
</feature>
<feature type="compositionally biased region" description="Basic and acidic residues" evidence="1">
    <location>
        <begin position="277"/>
        <end position="305"/>
    </location>
</feature>
<dbReference type="GeneID" id="5895641"/>
<feature type="compositionally biased region" description="Basic residues" evidence="1">
    <location>
        <begin position="251"/>
        <end position="260"/>
    </location>
</feature>
<organism evidence="2 3">
    <name type="scientific">Monosiga brevicollis</name>
    <name type="common">Choanoflagellate</name>
    <dbReference type="NCBI Taxonomy" id="81824"/>
    <lineage>
        <taxon>Eukaryota</taxon>
        <taxon>Choanoflagellata</taxon>
        <taxon>Craspedida</taxon>
        <taxon>Salpingoecidae</taxon>
        <taxon>Monosiga</taxon>
    </lineage>
</organism>
<feature type="compositionally biased region" description="Acidic residues" evidence="1">
    <location>
        <begin position="377"/>
        <end position="392"/>
    </location>
</feature>
<feature type="compositionally biased region" description="Polar residues" evidence="1">
    <location>
        <begin position="485"/>
        <end position="494"/>
    </location>
</feature>
<dbReference type="KEGG" id="mbr:MONBRDRAFT_29870"/>
<evidence type="ECO:0000313" key="3">
    <source>
        <dbReference type="Proteomes" id="UP000001357"/>
    </source>
</evidence>
<dbReference type="InParanoid" id="A9VCD1"/>
<dbReference type="Proteomes" id="UP000001357">
    <property type="component" value="Unassembled WGS sequence"/>
</dbReference>
<feature type="compositionally biased region" description="Basic and acidic residues" evidence="1">
    <location>
        <begin position="450"/>
        <end position="462"/>
    </location>
</feature>
<protein>
    <submittedName>
        <fullName evidence="2">Uncharacterized protein</fullName>
    </submittedName>
</protein>
<evidence type="ECO:0000256" key="1">
    <source>
        <dbReference type="SAM" id="MobiDB-lite"/>
    </source>
</evidence>
<sequence>MDEAFVAPQHVILGRDLTLNDDSARFELLGPAPIQVMAAQACRHIVGFINAGLSGRVLFGIRNGLVVGAQEQTHDLRKVGVFRSAFDELCTQRLSTKGTRCINSHLEQIQIIAVPVVDATDHKYRNCILDVTITILDPATQVDLPMIALALEGNDLVYPIRTQAGRTIDCSQHLMDQALQFMRQHRSSGHGLAPPLVGRCPHVLHALERLMVTASLVHQKRSQAVPGPSASTETMPTLGVESATSHETSAGKKKPKKNKKDKTTTKAESKPNVTTAAEHRKSHDKLADPILKKDKTNSPAKHDEQISEQAKKKKKKKKKKKDDLKDNNKDSQKNPNPQVGKADIQSLPKAFSKNTSGTPQAQGPQVQLAPVPPPQGAEDEASSDSDFPDIEEFVQRINGRPGRAKRLSSDLLQRRNQGNNETKRVKRAERAWEPDGTYPATTTKRSLGSRGHEAKAALHSEAVHSNLPEGLGDVPALVSVRSGPDSPSTNSSRNEVPRQVSDKLVPVAIIERVVQATLPVLVQALVGQHQASGEDADPDTPERHQLLQLVTRRLVNDLNGESGAKAISTTPE</sequence>